<accession>A0A2G5HKH1</accession>
<dbReference type="HAMAP" id="MF_03040">
    <property type="entry name" value="USB1"/>
    <property type="match status" value="1"/>
</dbReference>
<name>A0A2G5HKH1_CERBT</name>
<feature type="region of interest" description="Disordered" evidence="6">
    <location>
        <begin position="1"/>
        <end position="40"/>
    </location>
</feature>
<dbReference type="EMBL" id="CP134187">
    <property type="protein sequence ID" value="WPB01547.1"/>
    <property type="molecule type" value="Genomic_DNA"/>
</dbReference>
<feature type="compositionally biased region" description="Basic and acidic residues" evidence="6">
    <location>
        <begin position="16"/>
        <end position="25"/>
    </location>
</feature>
<evidence type="ECO:0000256" key="6">
    <source>
        <dbReference type="SAM" id="MobiDB-lite"/>
    </source>
</evidence>
<feature type="active site" description="Proton donor/acceptor" evidence="5">
    <location>
        <position position="224"/>
    </location>
</feature>
<evidence type="ECO:0000256" key="1">
    <source>
        <dbReference type="ARBA" id="ARBA00022722"/>
    </source>
</evidence>
<reference evidence="7 9" key="1">
    <citation type="submission" date="2015-10" db="EMBL/GenBank/DDBJ databases">
        <title>The cercosporin biosynthetic gene cluster was horizontally transferred to several fungal lineages and shown to be expanded in Cercospora beticola based on microsynteny with recipient genomes.</title>
        <authorList>
            <person name="De Jonge R."/>
            <person name="Ebert M.K."/>
            <person name="Suttle J.C."/>
            <person name="Jurick Ii W.M."/>
            <person name="Secor G.A."/>
            <person name="Thomma B.P."/>
            <person name="Van De Peer Y."/>
            <person name="Bolton M.D."/>
        </authorList>
    </citation>
    <scope>NUCLEOTIDE SEQUENCE [LARGE SCALE GENOMIC DNA]</scope>
    <source>
        <strain evidence="7 9">09-40</strain>
    </source>
</reference>
<evidence type="ECO:0000313" key="9">
    <source>
        <dbReference type="Proteomes" id="UP000230605"/>
    </source>
</evidence>
<keyword evidence="10" id="KW-1185">Reference proteome</keyword>
<evidence type="ECO:0000256" key="4">
    <source>
        <dbReference type="ARBA" id="ARBA00023242"/>
    </source>
</evidence>
<dbReference type="Proteomes" id="UP001302367">
    <property type="component" value="Chromosome 4"/>
</dbReference>
<dbReference type="EMBL" id="LKMD01000105">
    <property type="protein sequence ID" value="PIA93067.1"/>
    <property type="molecule type" value="Genomic_DNA"/>
</dbReference>
<dbReference type="GO" id="GO:1990838">
    <property type="term" value="F:poly(U)-specific exoribonuclease activity, producing 3' uridine cyclic phosphate ends"/>
    <property type="evidence" value="ECO:0007669"/>
    <property type="project" value="UniProtKB-UniRule"/>
</dbReference>
<evidence type="ECO:0000256" key="3">
    <source>
        <dbReference type="ARBA" id="ARBA00023239"/>
    </source>
</evidence>
<comment type="similarity">
    <text evidence="5">Belongs to the 2H phosphoesterase superfamily. USB1 family.</text>
</comment>
<keyword evidence="1 5" id="KW-0540">Nuclease</keyword>
<keyword evidence="4 5" id="KW-0539">Nucleus</keyword>
<evidence type="ECO:0000256" key="2">
    <source>
        <dbReference type="ARBA" id="ARBA00022801"/>
    </source>
</evidence>
<comment type="subcellular location">
    <subcellularLocation>
        <location evidence="5">Nucleus</location>
    </subcellularLocation>
</comment>
<dbReference type="Pfam" id="PF09749">
    <property type="entry name" value="HVSL"/>
    <property type="match status" value="1"/>
</dbReference>
<keyword evidence="3" id="KW-0456">Lyase</keyword>
<dbReference type="Gene3D" id="3.90.1140.10">
    <property type="entry name" value="Cyclic phosphodiesterase"/>
    <property type="match status" value="1"/>
</dbReference>
<organism evidence="7 9">
    <name type="scientific">Cercospora beticola</name>
    <name type="common">Sugarbeet leaf spot fungus</name>
    <dbReference type="NCBI Taxonomy" id="122368"/>
    <lineage>
        <taxon>Eukaryota</taxon>
        <taxon>Fungi</taxon>
        <taxon>Dikarya</taxon>
        <taxon>Ascomycota</taxon>
        <taxon>Pezizomycotina</taxon>
        <taxon>Dothideomycetes</taxon>
        <taxon>Dothideomycetidae</taxon>
        <taxon>Mycosphaerellales</taxon>
        <taxon>Mycosphaerellaceae</taxon>
        <taxon>Cercospora</taxon>
    </lineage>
</organism>
<comment type="function">
    <text evidence="5">Phosphodiesterase responsible for the U6 snRNA 3' end processing. Acts as an exoribonuclease (RNase) responsible for trimming the poly(U) tract of the last nucleotides in the pre-U6 snRNA molecule, leading to the formation of mature U6 snRNA.</text>
</comment>
<dbReference type="GO" id="GO:0034477">
    <property type="term" value="P:U6 snRNA 3'-end processing"/>
    <property type="evidence" value="ECO:0007669"/>
    <property type="project" value="UniProtKB-UniRule"/>
</dbReference>
<sequence>MGLVNYSDSSESEAEPASKKPKLETARSNVLPPLPPQFRDLYSSTVRTSTQDDPALHGGRKRVTPHVAGNWPTHVYLDWTPRPEEYSALQQLISHIQKPSGQDTVHSLLENDLGVRQPLHVSLSRPLSLQTDDKDVFLEQVNERSASSEISAFAVQPLDLVWHPNEQGTRWFLVLRLQRPAGDELRSLLKMCNSVASHFSQPLLYSDEAKLSETSTTDAHDSFHISIAWTIQLNQADATSGPVTVNLPNALLQTVTTKSINVSEIKVRIGQDVNCIPLQQARKR</sequence>
<gene>
    <name evidence="5" type="primary">USB1</name>
    <name evidence="7" type="ORF">CB0940_04316</name>
    <name evidence="8" type="ORF">RHO25_006174</name>
</gene>
<dbReference type="AlphaFoldDB" id="A0A2G5HKH1"/>
<evidence type="ECO:0000313" key="10">
    <source>
        <dbReference type="Proteomes" id="UP001302367"/>
    </source>
</evidence>
<dbReference type="EC" id="3.1.4.-" evidence="5"/>
<keyword evidence="2 5" id="KW-0378">Hydrolase</keyword>
<protein>
    <recommendedName>
        <fullName evidence="5">U6 snRNA phosphodiesterase</fullName>
        <ecNumber evidence="5">3.1.4.-</ecNumber>
    </recommendedName>
</protein>
<evidence type="ECO:0000256" key="5">
    <source>
        <dbReference type="HAMAP-Rule" id="MF_03040"/>
    </source>
</evidence>
<dbReference type="Proteomes" id="UP000230605">
    <property type="component" value="Chromosome 4"/>
</dbReference>
<evidence type="ECO:0000313" key="8">
    <source>
        <dbReference type="EMBL" id="WPB01547.1"/>
    </source>
</evidence>
<feature type="active site" description="Proton donor/acceptor" evidence="5">
    <location>
        <position position="120"/>
    </location>
</feature>
<reference evidence="8 10" key="2">
    <citation type="submission" date="2023-09" db="EMBL/GenBank/DDBJ databases">
        <title>Complete-Gapless Cercospora beticola genome.</title>
        <authorList>
            <person name="Wyatt N.A."/>
            <person name="Spanner R.E."/>
            <person name="Bolton M.D."/>
        </authorList>
    </citation>
    <scope>NUCLEOTIDE SEQUENCE [LARGE SCALE GENOMIC DNA]</scope>
    <source>
        <strain evidence="8">Cb09-40</strain>
    </source>
</reference>
<dbReference type="PANTHER" id="PTHR13522">
    <property type="entry name" value="U6 SNRNA PHOSPHODIESTERASE 1"/>
    <property type="match status" value="1"/>
</dbReference>
<proteinExistence type="inferred from homology"/>
<evidence type="ECO:0000313" key="7">
    <source>
        <dbReference type="EMBL" id="PIA93067.1"/>
    </source>
</evidence>
<dbReference type="InterPro" id="IPR027521">
    <property type="entry name" value="Usb1"/>
</dbReference>
<dbReference type="OrthoDB" id="49151at2759"/>
<dbReference type="PANTHER" id="PTHR13522:SF3">
    <property type="entry name" value="U6 SNRNA PHOSPHODIESTERASE 1"/>
    <property type="match status" value="1"/>
</dbReference>
<dbReference type="GO" id="GO:0016829">
    <property type="term" value="F:lyase activity"/>
    <property type="evidence" value="ECO:0007669"/>
    <property type="project" value="UniProtKB-KW"/>
</dbReference>
<dbReference type="GO" id="GO:0005634">
    <property type="term" value="C:nucleus"/>
    <property type="evidence" value="ECO:0007669"/>
    <property type="project" value="UniProtKB-SubCell"/>
</dbReference>